<reference evidence="2" key="2">
    <citation type="submission" date="2019-06" db="EMBL/GenBank/DDBJ databases">
        <title>Co-occurence of chitin degradation, pigmentation and bioactivity in marine Pseudoalteromonas.</title>
        <authorList>
            <person name="Sonnenschein E.C."/>
            <person name="Bech P.K."/>
        </authorList>
    </citation>
    <scope>NUCLEOTIDE SEQUENCE [LARGE SCALE GENOMIC DNA]</scope>
    <source>
        <strain evidence="2">S2897</strain>
    </source>
</reference>
<accession>A0A5S3Z3D1</accession>
<reference evidence="1 2" key="1">
    <citation type="submission" date="2017-12" db="EMBL/GenBank/DDBJ databases">
        <authorList>
            <person name="Paulsen S."/>
            <person name="Gram L.K."/>
        </authorList>
    </citation>
    <scope>NUCLEOTIDE SEQUENCE [LARGE SCALE GENOMIC DNA]</scope>
    <source>
        <strain evidence="1 2">S2897</strain>
    </source>
</reference>
<dbReference type="RefSeq" id="WP_138548363.1">
    <property type="nucleotide sequence ID" value="NZ_PNCG01000011.1"/>
</dbReference>
<dbReference type="EMBL" id="PNCG01000011">
    <property type="protein sequence ID" value="TMP86732.1"/>
    <property type="molecule type" value="Genomic_DNA"/>
</dbReference>
<gene>
    <name evidence="1" type="ORF">CWC05_12005</name>
</gene>
<proteinExistence type="predicted"/>
<protein>
    <submittedName>
        <fullName evidence="1">Uncharacterized protein</fullName>
    </submittedName>
</protein>
<sequence length="190" mass="22180">MSLDSKGITIREDISDMLKTRKIKNISRVKNDFAMKKRKQKNPTIEDSEMFTYIGDDVVITLEGNKEIVFKTNTLKYNVSVSLKDEEPYHSDFTKDSYISYKDEKYSNPNKWEKLIDDKVKNITVFLDSHKKHRTMHPDSNEVAILFETENSNFIISIGSKGLEYSTAMSIFQLEDADSRFFEGREKKHI</sequence>
<comment type="caution">
    <text evidence="1">The sequence shown here is derived from an EMBL/GenBank/DDBJ whole genome shotgun (WGS) entry which is preliminary data.</text>
</comment>
<evidence type="ECO:0000313" key="1">
    <source>
        <dbReference type="EMBL" id="TMP86732.1"/>
    </source>
</evidence>
<dbReference type="Proteomes" id="UP000305874">
    <property type="component" value="Unassembled WGS sequence"/>
</dbReference>
<name>A0A5S3Z3D1_9GAMM</name>
<organism evidence="1 2">
    <name type="scientific">Pseudoalteromonas ruthenica</name>
    <dbReference type="NCBI Taxonomy" id="151081"/>
    <lineage>
        <taxon>Bacteria</taxon>
        <taxon>Pseudomonadati</taxon>
        <taxon>Pseudomonadota</taxon>
        <taxon>Gammaproteobacteria</taxon>
        <taxon>Alteromonadales</taxon>
        <taxon>Pseudoalteromonadaceae</taxon>
        <taxon>Pseudoalteromonas</taxon>
    </lineage>
</organism>
<dbReference type="AlphaFoldDB" id="A0A5S3Z3D1"/>
<evidence type="ECO:0000313" key="2">
    <source>
        <dbReference type="Proteomes" id="UP000305874"/>
    </source>
</evidence>